<keyword evidence="1" id="KW-0812">Transmembrane</keyword>
<evidence type="ECO:0000313" key="2">
    <source>
        <dbReference type="EMBL" id="CAE0308809.1"/>
    </source>
</evidence>
<dbReference type="AlphaFoldDB" id="A0A7S3HZ91"/>
<sequence length="191" mass="21947">MINVEHNKQYSAGLLMMNCFWALVFGYFALRFDSDPETCEASDINDFRWGRASNFQREERFIDVGFRFRLTLTIAFASYAMMTVLGSLSYVITSDTIRKLLFFVLALVNYAVFFAWIFAFYVRVQHSGKVCSGDYLDSNDSREGFLIEQGRFIKIAIVCVLTLVTAAVTFVLCKIIRTPTQKPAEIELERI</sequence>
<feature type="transmembrane region" description="Helical" evidence="1">
    <location>
        <begin position="152"/>
        <end position="173"/>
    </location>
</feature>
<proteinExistence type="predicted"/>
<name>A0A7S3HZ91_9SPIT</name>
<keyword evidence="1" id="KW-0472">Membrane</keyword>
<feature type="transmembrane region" description="Helical" evidence="1">
    <location>
        <begin position="100"/>
        <end position="122"/>
    </location>
</feature>
<feature type="transmembrane region" description="Helical" evidence="1">
    <location>
        <begin position="12"/>
        <end position="30"/>
    </location>
</feature>
<protein>
    <submittedName>
        <fullName evidence="2">Uncharacterized protein</fullName>
    </submittedName>
</protein>
<keyword evidence="1" id="KW-1133">Transmembrane helix</keyword>
<accession>A0A7S3HZ91</accession>
<gene>
    <name evidence="2" type="ORF">FEHR0123_LOCUS3720</name>
</gene>
<reference evidence="2" key="1">
    <citation type="submission" date="2021-01" db="EMBL/GenBank/DDBJ databases">
        <authorList>
            <person name="Corre E."/>
            <person name="Pelletier E."/>
            <person name="Niang G."/>
            <person name="Scheremetjew M."/>
            <person name="Finn R."/>
            <person name="Kale V."/>
            <person name="Holt S."/>
            <person name="Cochrane G."/>
            <person name="Meng A."/>
            <person name="Brown T."/>
            <person name="Cohen L."/>
        </authorList>
    </citation>
    <scope>NUCLEOTIDE SEQUENCE</scope>
    <source>
        <strain evidence="2">Fehren 1</strain>
    </source>
</reference>
<organism evidence="2">
    <name type="scientific">Favella ehrenbergii</name>
    <dbReference type="NCBI Taxonomy" id="182087"/>
    <lineage>
        <taxon>Eukaryota</taxon>
        <taxon>Sar</taxon>
        <taxon>Alveolata</taxon>
        <taxon>Ciliophora</taxon>
        <taxon>Intramacronucleata</taxon>
        <taxon>Spirotrichea</taxon>
        <taxon>Choreotrichia</taxon>
        <taxon>Tintinnida</taxon>
        <taxon>Xystonellidae</taxon>
        <taxon>Favella</taxon>
    </lineage>
</organism>
<evidence type="ECO:0000256" key="1">
    <source>
        <dbReference type="SAM" id="Phobius"/>
    </source>
</evidence>
<feature type="transmembrane region" description="Helical" evidence="1">
    <location>
        <begin position="70"/>
        <end position="93"/>
    </location>
</feature>
<dbReference type="EMBL" id="HBIE01012303">
    <property type="protein sequence ID" value="CAE0308809.1"/>
    <property type="molecule type" value="Transcribed_RNA"/>
</dbReference>